<dbReference type="GO" id="GO:0008168">
    <property type="term" value="F:methyltransferase activity"/>
    <property type="evidence" value="ECO:0007669"/>
    <property type="project" value="UniProtKB-KW"/>
</dbReference>
<dbReference type="InterPro" id="IPR049943">
    <property type="entry name" value="Ser_HO-MeTrfase-like"/>
</dbReference>
<dbReference type="InterPro" id="IPR001085">
    <property type="entry name" value="Ser_HO-MeTrfase"/>
</dbReference>
<evidence type="ECO:0000313" key="5">
    <source>
        <dbReference type="EMBL" id="ADI19223.1"/>
    </source>
</evidence>
<organism evidence="5">
    <name type="scientific">uncultured delta proteobacterium HF0200_14D13</name>
    <dbReference type="NCBI Taxonomy" id="710830"/>
    <lineage>
        <taxon>Bacteria</taxon>
        <taxon>Deltaproteobacteria</taxon>
        <taxon>environmental samples</taxon>
    </lineage>
</organism>
<dbReference type="InterPro" id="IPR039429">
    <property type="entry name" value="SHMT-like_dom"/>
</dbReference>
<dbReference type="EMBL" id="GU474914">
    <property type="protein sequence ID" value="ADI19223.1"/>
    <property type="molecule type" value="Genomic_DNA"/>
</dbReference>
<evidence type="ECO:0000256" key="2">
    <source>
        <dbReference type="ARBA" id="ARBA00022898"/>
    </source>
</evidence>
<keyword evidence="2 3" id="KW-0663">Pyridoxal phosphate</keyword>
<dbReference type="Pfam" id="PF00464">
    <property type="entry name" value="SHMT"/>
    <property type="match status" value="1"/>
</dbReference>
<dbReference type="GO" id="GO:0005737">
    <property type="term" value="C:cytoplasm"/>
    <property type="evidence" value="ECO:0007669"/>
    <property type="project" value="TreeGrafter"/>
</dbReference>
<dbReference type="InterPro" id="IPR015422">
    <property type="entry name" value="PyrdxlP-dep_Trfase_small"/>
</dbReference>
<name>E0XXT2_9DELT</name>
<dbReference type="PIRSF" id="PIRSF000412">
    <property type="entry name" value="SHMT"/>
    <property type="match status" value="1"/>
</dbReference>
<dbReference type="InterPro" id="IPR015421">
    <property type="entry name" value="PyrdxlP-dep_Trfase_major"/>
</dbReference>
<protein>
    <submittedName>
        <fullName evidence="5">Glycine/serine hydroxymethyltransferase</fullName>
    </submittedName>
</protein>
<dbReference type="SUPFAM" id="SSF53383">
    <property type="entry name" value="PLP-dependent transferases"/>
    <property type="match status" value="1"/>
</dbReference>
<keyword evidence="5" id="KW-0808">Transferase</keyword>
<evidence type="ECO:0000259" key="4">
    <source>
        <dbReference type="Pfam" id="PF00464"/>
    </source>
</evidence>
<dbReference type="GO" id="GO:0032259">
    <property type="term" value="P:methylation"/>
    <property type="evidence" value="ECO:0007669"/>
    <property type="project" value="UniProtKB-KW"/>
</dbReference>
<dbReference type="Gene3D" id="3.90.1150.10">
    <property type="entry name" value="Aspartate Aminotransferase, domain 1"/>
    <property type="match status" value="1"/>
</dbReference>
<sequence length="415" mass="44839">MTLDRFEGEAFRCVAEQERYLDEECLQLNAASNLPNPKVAKMLASSMGNRPSLGHPGQKYNKGMEASERLEVMLSELLKRLFRARFVETRVPSGAIANLYAYMATTKPGDRVMAFSDRFAGHVTHHPAGAAGLYGLEVHDVPCDPERMDVDIAALRSQAQQLQPKLIIVAGSMCLFPYSVAEVRKVAGEVGAWVLYDAAHMGGMIAGGAFQQPLEEGAHLMTGSTYKSFGGPPSGLVFTNEPSLAEKLDRIAFPGLTANFDLSRTAAMIIATLDLLEHGEAYAAQCIANAQALAEALQAEGLPVFRVPAKSFTNSQHVAVEAHPFGGGDTASVQLQLANIITCGIGLPRDPVEGDVNGIRLGTPEITRRGMAPEHMPAVAAFFRRVLLDQEAKDSVRAEVLAFRQQFSGMHFVRS</sequence>
<evidence type="ECO:0000256" key="1">
    <source>
        <dbReference type="ARBA" id="ARBA00001933"/>
    </source>
</evidence>
<reference evidence="5" key="1">
    <citation type="journal article" date="2011" name="Environ. Microbiol.">
        <title>Time-series analyses of Monterey Bay coastal microbial picoplankton using a 'genome proxy' microarray.</title>
        <authorList>
            <person name="Rich V.I."/>
            <person name="Pham V.D."/>
            <person name="Eppley J."/>
            <person name="Shi Y."/>
            <person name="DeLong E.F."/>
        </authorList>
    </citation>
    <scope>NUCLEOTIDE SEQUENCE</scope>
</reference>
<keyword evidence="5" id="KW-0489">Methyltransferase</keyword>
<dbReference type="Gene3D" id="3.40.640.10">
    <property type="entry name" value="Type I PLP-dependent aspartate aminotransferase-like (Major domain)"/>
    <property type="match status" value="1"/>
</dbReference>
<dbReference type="PANTHER" id="PTHR11680:SF35">
    <property type="entry name" value="SERINE HYDROXYMETHYLTRANSFERASE 1"/>
    <property type="match status" value="1"/>
</dbReference>
<accession>E0XXT2</accession>
<dbReference type="GO" id="GO:0030170">
    <property type="term" value="F:pyridoxal phosphate binding"/>
    <property type="evidence" value="ECO:0007669"/>
    <property type="project" value="InterPro"/>
</dbReference>
<dbReference type="PANTHER" id="PTHR11680">
    <property type="entry name" value="SERINE HYDROXYMETHYLTRANSFERASE"/>
    <property type="match status" value="1"/>
</dbReference>
<dbReference type="GO" id="GO:0019264">
    <property type="term" value="P:glycine biosynthetic process from serine"/>
    <property type="evidence" value="ECO:0007669"/>
    <property type="project" value="InterPro"/>
</dbReference>
<proteinExistence type="predicted"/>
<dbReference type="GO" id="GO:0035999">
    <property type="term" value="P:tetrahydrofolate interconversion"/>
    <property type="evidence" value="ECO:0007669"/>
    <property type="project" value="InterPro"/>
</dbReference>
<feature type="domain" description="Serine hydroxymethyltransferase-like" evidence="4">
    <location>
        <begin position="14"/>
        <end position="382"/>
    </location>
</feature>
<feature type="modified residue" description="N6-(pyridoxal phosphate)lysine" evidence="3">
    <location>
        <position position="227"/>
    </location>
</feature>
<dbReference type="AlphaFoldDB" id="E0XXT2"/>
<evidence type="ECO:0000256" key="3">
    <source>
        <dbReference type="PIRSR" id="PIRSR000412-50"/>
    </source>
</evidence>
<comment type="cofactor">
    <cofactor evidence="1 3">
        <name>pyridoxal 5'-phosphate</name>
        <dbReference type="ChEBI" id="CHEBI:597326"/>
    </cofactor>
</comment>
<dbReference type="GO" id="GO:0004372">
    <property type="term" value="F:glycine hydroxymethyltransferase activity"/>
    <property type="evidence" value="ECO:0007669"/>
    <property type="project" value="InterPro"/>
</dbReference>
<dbReference type="InterPro" id="IPR015424">
    <property type="entry name" value="PyrdxlP-dep_Trfase"/>
</dbReference>